<organism evidence="1 2">
    <name type="scientific">Erythroxylum novogranatense</name>
    <dbReference type="NCBI Taxonomy" id="1862640"/>
    <lineage>
        <taxon>Eukaryota</taxon>
        <taxon>Viridiplantae</taxon>
        <taxon>Streptophyta</taxon>
        <taxon>Embryophyta</taxon>
        <taxon>Tracheophyta</taxon>
        <taxon>Spermatophyta</taxon>
        <taxon>Magnoliopsida</taxon>
        <taxon>eudicotyledons</taxon>
        <taxon>Gunneridae</taxon>
        <taxon>Pentapetalae</taxon>
        <taxon>rosids</taxon>
        <taxon>fabids</taxon>
        <taxon>Malpighiales</taxon>
        <taxon>Erythroxylaceae</taxon>
        <taxon>Erythroxylum</taxon>
    </lineage>
</organism>
<keyword evidence="2" id="KW-1185">Reference proteome</keyword>
<dbReference type="InterPro" id="IPR021954">
    <property type="entry name" value="CRR7"/>
</dbReference>
<dbReference type="PANTHER" id="PTHR36803">
    <property type="entry name" value="PROTEIN CHLORORESPIRATORY REDUCTION 7, CHLOROPLASTIC"/>
    <property type="match status" value="1"/>
</dbReference>
<reference evidence="1 2" key="1">
    <citation type="submission" date="2021-09" db="EMBL/GenBank/DDBJ databases">
        <title>Genomic insights and catalytic innovation underlie evolution of tropane alkaloids biosynthesis.</title>
        <authorList>
            <person name="Wang Y.-J."/>
            <person name="Tian T."/>
            <person name="Huang J.-P."/>
            <person name="Huang S.-X."/>
        </authorList>
    </citation>
    <scope>NUCLEOTIDE SEQUENCE [LARGE SCALE GENOMIC DNA]</scope>
    <source>
        <strain evidence="1">KIB-2018</strain>
        <tissue evidence="1">Leaf</tissue>
    </source>
</reference>
<comment type="caution">
    <text evidence="1">The sequence shown here is derived from an EMBL/GenBank/DDBJ whole genome shotgun (WGS) entry which is preliminary data.</text>
</comment>
<dbReference type="Gene3D" id="3.90.940.40">
    <property type="entry name" value="Protein CHLORORESPIRATORY REDUCTION 7"/>
    <property type="match status" value="1"/>
</dbReference>
<name>A0AAV8U6V8_9ROSI</name>
<dbReference type="AlphaFoldDB" id="A0AAV8U6V8"/>
<dbReference type="FunFam" id="3.90.940.40:FF:000001">
    <property type="entry name" value="Protein CHLORORESPIRATORY REDUCTION 7 chloroplastic"/>
    <property type="match status" value="1"/>
</dbReference>
<dbReference type="PANTHER" id="PTHR36803:SF1">
    <property type="entry name" value="PROTEIN CHLORORESPIRATORY REDUCTION 7, CHLOROPLASTIC"/>
    <property type="match status" value="1"/>
</dbReference>
<evidence type="ECO:0000313" key="1">
    <source>
        <dbReference type="EMBL" id="KAJ8775015.1"/>
    </source>
</evidence>
<dbReference type="Proteomes" id="UP001159364">
    <property type="component" value="Linkage Group LG01"/>
</dbReference>
<dbReference type="EMBL" id="JAIWQS010000001">
    <property type="protein sequence ID" value="KAJ8775015.1"/>
    <property type="molecule type" value="Genomic_DNA"/>
</dbReference>
<dbReference type="InterPro" id="IPR038150">
    <property type="entry name" value="CRR7-like_sf"/>
</dbReference>
<evidence type="ECO:0008006" key="3">
    <source>
        <dbReference type="Google" id="ProtNLM"/>
    </source>
</evidence>
<sequence length="155" mass="17557">MLRAPGHGVSMEATFEKQLQTTGTNALNYDKLCRLVTSATFIRANLARKSKNSACSFLDLHVDSLKICAMRRRRIHQRSDTYVLLEPGQDEMFVSEEELKAKLKGYLENWPTKSLPPDLARFESIDDAVSFLVSSVCELQIDGDVGSVQWYQVRL</sequence>
<dbReference type="Pfam" id="PF12095">
    <property type="entry name" value="CRR7"/>
    <property type="match status" value="1"/>
</dbReference>
<accession>A0AAV8U6V8</accession>
<evidence type="ECO:0000313" key="2">
    <source>
        <dbReference type="Proteomes" id="UP001159364"/>
    </source>
</evidence>
<gene>
    <name evidence="1" type="ORF">K2173_020019</name>
</gene>
<proteinExistence type="predicted"/>
<protein>
    <recommendedName>
        <fullName evidence="3">Chlororespiratory reduction 7</fullName>
    </recommendedName>
</protein>
<dbReference type="GO" id="GO:0009570">
    <property type="term" value="C:chloroplast stroma"/>
    <property type="evidence" value="ECO:0007669"/>
    <property type="project" value="TreeGrafter"/>
</dbReference>